<keyword evidence="8 10" id="KW-1015">Disulfide bond</keyword>
<keyword evidence="10" id="KW-0472">Membrane</keyword>
<evidence type="ECO:0000256" key="4">
    <source>
        <dbReference type="ARBA" id="ARBA00022833"/>
    </source>
</evidence>
<keyword evidence="12" id="KW-1185">Reference proteome</keyword>
<dbReference type="EMBL" id="CACRXK020007694">
    <property type="protein sequence ID" value="CAB4012949.1"/>
    <property type="molecule type" value="Genomic_DNA"/>
</dbReference>
<sequence length="98" mass="11158">MSSFDYPTSGERLSSAQRDQLLEQVKQQVALASAQELIQKMSDKCFKKCVYKPGTSLDGTEQKCLAMCMDRYMDTWNLISKTYSSRLQREHGSGSTFQ</sequence>
<keyword evidence="6 10" id="KW-0811">Translocation</keyword>
<protein>
    <recommendedName>
        <fullName evidence="10">Mitochondrial import inner membrane translocase subunit</fullName>
    </recommendedName>
</protein>
<keyword evidence="10" id="KW-0999">Mitochondrion inner membrane</keyword>
<keyword evidence="2 10" id="KW-0813">Transport</keyword>
<dbReference type="GO" id="GO:0046872">
    <property type="term" value="F:metal ion binding"/>
    <property type="evidence" value="ECO:0007669"/>
    <property type="project" value="UniProtKB-KW"/>
</dbReference>
<evidence type="ECO:0000256" key="3">
    <source>
        <dbReference type="ARBA" id="ARBA00022723"/>
    </source>
</evidence>
<dbReference type="Proteomes" id="UP001152795">
    <property type="component" value="Unassembled WGS sequence"/>
</dbReference>
<dbReference type="OrthoDB" id="7813104at2759"/>
<evidence type="ECO:0000313" key="11">
    <source>
        <dbReference type="EMBL" id="CAB4012949.1"/>
    </source>
</evidence>
<keyword evidence="4" id="KW-0862">Zinc</keyword>
<keyword evidence="3" id="KW-0479">Metal-binding</keyword>
<evidence type="ECO:0000256" key="7">
    <source>
        <dbReference type="ARBA" id="ARBA00023128"/>
    </source>
</evidence>
<comment type="domain">
    <text evidence="10">The twin CX3C motif contains 4 conserved Cys residues that form 2 disulfide bonds in the mitochondrial intermembrane space.</text>
</comment>
<comment type="subunit">
    <text evidence="10">Heterohexamer.</text>
</comment>
<dbReference type="GO" id="GO:0005743">
    <property type="term" value="C:mitochondrial inner membrane"/>
    <property type="evidence" value="ECO:0007669"/>
    <property type="project" value="UniProtKB-SubCell"/>
</dbReference>
<evidence type="ECO:0000256" key="8">
    <source>
        <dbReference type="ARBA" id="ARBA00023157"/>
    </source>
</evidence>
<name>A0A6S7I7I3_PARCT</name>
<dbReference type="GO" id="GO:0015031">
    <property type="term" value="P:protein transport"/>
    <property type="evidence" value="ECO:0007669"/>
    <property type="project" value="UniProtKB-KW"/>
</dbReference>
<evidence type="ECO:0000313" key="12">
    <source>
        <dbReference type="Proteomes" id="UP001152795"/>
    </source>
</evidence>
<dbReference type="Gene3D" id="1.10.287.810">
    <property type="entry name" value="Mitochondrial import inner membrane translocase subunit tim13 like domains"/>
    <property type="match status" value="1"/>
</dbReference>
<dbReference type="GO" id="GO:0042719">
    <property type="term" value="C:mitochondrial intermembrane space chaperone complex"/>
    <property type="evidence" value="ECO:0007669"/>
    <property type="project" value="UniProtKB-ARBA"/>
</dbReference>
<evidence type="ECO:0000256" key="2">
    <source>
        <dbReference type="ARBA" id="ARBA00022448"/>
    </source>
</evidence>
<reference evidence="11" key="1">
    <citation type="submission" date="2020-04" db="EMBL/GenBank/DDBJ databases">
        <authorList>
            <person name="Alioto T."/>
            <person name="Alioto T."/>
            <person name="Gomez Garrido J."/>
        </authorList>
    </citation>
    <scope>NUCLEOTIDE SEQUENCE</scope>
    <source>
        <strain evidence="11">A484AB</strain>
    </source>
</reference>
<comment type="similarity">
    <text evidence="1 10">Belongs to the small Tim family.</text>
</comment>
<dbReference type="GO" id="GO:0045039">
    <property type="term" value="P:protein insertion into mitochondrial inner membrane"/>
    <property type="evidence" value="ECO:0007669"/>
    <property type="project" value="UniProtKB-ARBA"/>
</dbReference>
<organism evidence="11 12">
    <name type="scientific">Paramuricea clavata</name>
    <name type="common">Red gorgonian</name>
    <name type="synonym">Violescent sea-whip</name>
    <dbReference type="NCBI Taxonomy" id="317549"/>
    <lineage>
        <taxon>Eukaryota</taxon>
        <taxon>Metazoa</taxon>
        <taxon>Cnidaria</taxon>
        <taxon>Anthozoa</taxon>
        <taxon>Octocorallia</taxon>
        <taxon>Malacalcyonacea</taxon>
        <taxon>Plexauridae</taxon>
        <taxon>Paramuricea</taxon>
    </lineage>
</organism>
<evidence type="ECO:0000256" key="6">
    <source>
        <dbReference type="ARBA" id="ARBA00023010"/>
    </source>
</evidence>
<comment type="caution">
    <text evidence="11">The sequence shown here is derived from an EMBL/GenBank/DDBJ whole genome shotgun (WGS) entry which is preliminary data.</text>
</comment>
<evidence type="ECO:0000256" key="1">
    <source>
        <dbReference type="ARBA" id="ARBA00006720"/>
    </source>
</evidence>
<dbReference type="Pfam" id="PF02953">
    <property type="entry name" value="zf-Tim10_DDP"/>
    <property type="match status" value="1"/>
</dbReference>
<proteinExistence type="inferred from homology"/>
<evidence type="ECO:0000256" key="5">
    <source>
        <dbReference type="ARBA" id="ARBA00022927"/>
    </source>
</evidence>
<evidence type="ECO:0000256" key="10">
    <source>
        <dbReference type="RuleBase" id="RU367043"/>
    </source>
</evidence>
<evidence type="ECO:0000256" key="9">
    <source>
        <dbReference type="ARBA" id="ARBA00023186"/>
    </source>
</evidence>
<dbReference type="InterPro" id="IPR035427">
    <property type="entry name" value="Tim10-like_dom_sf"/>
</dbReference>
<dbReference type="AlphaFoldDB" id="A0A6S7I7I3"/>
<comment type="function">
    <text evidence="10">Mitochondrial intermembrane chaperone that participates in the import and insertion of some multi-pass transmembrane proteins into the mitochondrial inner membrane. Also required for the transfer of beta-barrel precursors from the TOM complex to the sorting and assembly machinery (SAM complex) of the outer membrane. Acts as a chaperone-like protein that protects the hydrophobic precursors from aggregation and guide them through the mitochondrial intermembrane space.</text>
</comment>
<keyword evidence="7 10" id="KW-0496">Mitochondrion</keyword>
<dbReference type="InterPro" id="IPR004217">
    <property type="entry name" value="Tim10-like"/>
</dbReference>
<dbReference type="FunFam" id="1.10.287.810:FF:000001">
    <property type="entry name" value="mitochondrial import inner membrane translocase subunit TIM13"/>
    <property type="match status" value="1"/>
</dbReference>
<keyword evidence="5 10" id="KW-0653">Protein transport</keyword>
<dbReference type="SUPFAM" id="SSF144122">
    <property type="entry name" value="Tim10-like"/>
    <property type="match status" value="1"/>
</dbReference>
<keyword evidence="9 10" id="KW-0143">Chaperone</keyword>
<comment type="subcellular location">
    <subcellularLocation>
        <location evidence="10">Mitochondrion inner membrane</location>
        <topology evidence="10">Peripheral membrane protein</topology>
        <orientation evidence="10">Intermembrane side</orientation>
    </subcellularLocation>
</comment>
<accession>A0A6S7I7I3</accession>
<gene>
    <name evidence="11" type="ORF">PACLA_8A028533</name>
</gene>